<dbReference type="AlphaFoldDB" id="A0AAD9PDV8"/>
<evidence type="ECO:0000256" key="1">
    <source>
        <dbReference type="ARBA" id="ARBA00009024"/>
    </source>
</evidence>
<proteinExistence type="inferred from homology"/>
<protein>
    <recommendedName>
        <fullName evidence="4">Cornifelin</fullName>
    </recommendedName>
</protein>
<evidence type="ECO:0000313" key="3">
    <source>
        <dbReference type="Proteomes" id="UP001209878"/>
    </source>
</evidence>
<organism evidence="2 3">
    <name type="scientific">Ridgeia piscesae</name>
    <name type="common">Tubeworm</name>
    <dbReference type="NCBI Taxonomy" id="27915"/>
    <lineage>
        <taxon>Eukaryota</taxon>
        <taxon>Metazoa</taxon>
        <taxon>Spiralia</taxon>
        <taxon>Lophotrochozoa</taxon>
        <taxon>Annelida</taxon>
        <taxon>Polychaeta</taxon>
        <taxon>Sedentaria</taxon>
        <taxon>Canalipalpata</taxon>
        <taxon>Sabellida</taxon>
        <taxon>Siboglinidae</taxon>
        <taxon>Ridgeia</taxon>
    </lineage>
</organism>
<dbReference type="Proteomes" id="UP001209878">
    <property type="component" value="Unassembled WGS sequence"/>
</dbReference>
<evidence type="ECO:0008006" key="4">
    <source>
        <dbReference type="Google" id="ProtNLM"/>
    </source>
</evidence>
<dbReference type="Pfam" id="PF04749">
    <property type="entry name" value="PLAC8"/>
    <property type="match status" value="1"/>
</dbReference>
<gene>
    <name evidence="2" type="ORF">NP493_23g00009</name>
</gene>
<dbReference type="NCBIfam" id="TIGR01571">
    <property type="entry name" value="A_thal_Cys_rich"/>
    <property type="match status" value="1"/>
</dbReference>
<comment type="similarity">
    <text evidence="1">Belongs to the cornifelin family.</text>
</comment>
<dbReference type="PANTHER" id="PTHR15907">
    <property type="entry name" value="DUF614 FAMILY PROTEIN-RELATED"/>
    <property type="match status" value="1"/>
</dbReference>
<dbReference type="InterPro" id="IPR006461">
    <property type="entry name" value="PLAC_motif_containing"/>
</dbReference>
<sequence>MAYPPQQSTVVITQQPTVSMPMKRPWGSGLGACFNDTGICLPATFIPQCYQCAVMADFDEDCCVAWPCCLGPNMTLLALRYHFRNKHNIQGSLMNDCCAAMFCYQCALCQLMREHKNMKYQVPSPIPINPVVMVQSSVPQMAPLVTQPGVELTGYDQ</sequence>
<accession>A0AAD9PDV8</accession>
<name>A0AAD9PDV8_RIDPI</name>
<comment type="caution">
    <text evidence="2">The sequence shown here is derived from an EMBL/GenBank/DDBJ whole genome shotgun (WGS) entry which is preliminary data.</text>
</comment>
<keyword evidence="3" id="KW-1185">Reference proteome</keyword>
<reference evidence="2" key="1">
    <citation type="journal article" date="2023" name="Mol. Biol. Evol.">
        <title>Third-Generation Sequencing Reveals the Adaptive Role of the Epigenome in Three Deep-Sea Polychaetes.</title>
        <authorList>
            <person name="Perez M."/>
            <person name="Aroh O."/>
            <person name="Sun Y."/>
            <person name="Lan Y."/>
            <person name="Juniper S.K."/>
            <person name="Young C.R."/>
            <person name="Angers B."/>
            <person name="Qian P.Y."/>
        </authorList>
    </citation>
    <scope>NUCLEOTIDE SEQUENCE</scope>
    <source>
        <strain evidence="2">R07B-5</strain>
    </source>
</reference>
<evidence type="ECO:0000313" key="2">
    <source>
        <dbReference type="EMBL" id="KAK2192737.1"/>
    </source>
</evidence>
<dbReference type="EMBL" id="JAODUO010000023">
    <property type="protein sequence ID" value="KAK2192737.1"/>
    <property type="molecule type" value="Genomic_DNA"/>
</dbReference>